<dbReference type="FunFam" id="1.10.10.10:FF:000322">
    <property type="entry name" value="Probable disease resistance protein At1g63360"/>
    <property type="match status" value="1"/>
</dbReference>
<dbReference type="Pfam" id="PF23598">
    <property type="entry name" value="LRR_14"/>
    <property type="match status" value="1"/>
</dbReference>
<dbReference type="FunFam" id="3.40.50.300:FF:001091">
    <property type="entry name" value="Probable disease resistance protein At1g61300"/>
    <property type="match status" value="1"/>
</dbReference>
<evidence type="ECO:0000256" key="2">
    <source>
        <dbReference type="ARBA" id="ARBA00022614"/>
    </source>
</evidence>
<dbReference type="Proteomes" id="UP001085076">
    <property type="component" value="Miscellaneous, Linkage group lg01"/>
</dbReference>
<dbReference type="InterPro" id="IPR058922">
    <property type="entry name" value="WHD_DRP"/>
</dbReference>
<dbReference type="InterPro" id="IPR002182">
    <property type="entry name" value="NB-ARC"/>
</dbReference>
<evidence type="ECO:0000256" key="1">
    <source>
        <dbReference type="ARBA" id="ARBA00008894"/>
    </source>
</evidence>
<dbReference type="Gene3D" id="1.20.5.4130">
    <property type="match status" value="1"/>
</dbReference>
<comment type="caution">
    <text evidence="10">The sequence shown here is derived from an EMBL/GenBank/DDBJ whole genome shotgun (WGS) entry which is preliminary data.</text>
</comment>
<dbReference type="Gene3D" id="1.10.10.10">
    <property type="entry name" value="Winged helix-like DNA-binding domain superfamily/Winged helix DNA-binding domain"/>
    <property type="match status" value="1"/>
</dbReference>
<dbReference type="Pfam" id="PF18052">
    <property type="entry name" value="Rx_N"/>
    <property type="match status" value="1"/>
</dbReference>
<dbReference type="Gene3D" id="1.10.8.430">
    <property type="entry name" value="Helical domain of apoptotic protease-activating factors"/>
    <property type="match status" value="1"/>
</dbReference>
<evidence type="ECO:0000256" key="5">
    <source>
        <dbReference type="ARBA" id="ARBA00022821"/>
    </source>
</evidence>
<feature type="domain" description="NB-ARC" evidence="6">
    <location>
        <begin position="171"/>
        <end position="343"/>
    </location>
</feature>
<keyword evidence="4" id="KW-0547">Nucleotide-binding</keyword>
<dbReference type="InterPro" id="IPR027417">
    <property type="entry name" value="P-loop_NTPase"/>
</dbReference>
<dbReference type="PANTHER" id="PTHR23155">
    <property type="entry name" value="DISEASE RESISTANCE PROTEIN RP"/>
    <property type="match status" value="1"/>
</dbReference>
<evidence type="ECO:0000259" key="7">
    <source>
        <dbReference type="Pfam" id="PF18052"/>
    </source>
</evidence>
<evidence type="ECO:0000259" key="9">
    <source>
        <dbReference type="Pfam" id="PF23598"/>
    </source>
</evidence>
<evidence type="ECO:0000256" key="3">
    <source>
        <dbReference type="ARBA" id="ARBA00022737"/>
    </source>
</evidence>
<dbReference type="OrthoDB" id="646178at2759"/>
<keyword evidence="5" id="KW-0611">Plant defense</keyword>
<dbReference type="Gene3D" id="3.80.10.10">
    <property type="entry name" value="Ribonuclease Inhibitor"/>
    <property type="match status" value="1"/>
</dbReference>
<evidence type="ECO:0000259" key="8">
    <source>
        <dbReference type="Pfam" id="PF23559"/>
    </source>
</evidence>
<dbReference type="InterPro" id="IPR032675">
    <property type="entry name" value="LRR_dom_sf"/>
</dbReference>
<dbReference type="GO" id="GO:0002758">
    <property type="term" value="P:innate immune response-activating signaling pathway"/>
    <property type="evidence" value="ECO:0007669"/>
    <property type="project" value="UniProtKB-ARBA"/>
</dbReference>
<protein>
    <recommendedName>
        <fullName evidence="12">Disease resistance protein</fullName>
    </recommendedName>
</protein>
<dbReference type="GO" id="GO:0042742">
    <property type="term" value="P:defense response to bacterium"/>
    <property type="evidence" value="ECO:0007669"/>
    <property type="project" value="UniProtKB-ARBA"/>
</dbReference>
<feature type="domain" description="Disease resistance R13L4/SHOC-2-like LRR" evidence="9">
    <location>
        <begin position="556"/>
        <end position="878"/>
    </location>
</feature>
<reference evidence="10" key="1">
    <citation type="submission" date="2021-03" db="EMBL/GenBank/DDBJ databases">
        <authorList>
            <person name="Li Z."/>
            <person name="Yang C."/>
        </authorList>
    </citation>
    <scope>NUCLEOTIDE SEQUENCE</scope>
    <source>
        <strain evidence="10">Dzin_1.0</strain>
        <tissue evidence="10">Leaf</tissue>
    </source>
</reference>
<name>A0A9D5D9Z6_9LILI</name>
<keyword evidence="11" id="KW-1185">Reference proteome</keyword>
<feature type="domain" description="Disease resistance protein winged helix" evidence="8">
    <location>
        <begin position="430"/>
        <end position="499"/>
    </location>
</feature>
<gene>
    <name evidence="10" type="ORF">J5N97_005319</name>
</gene>
<dbReference type="AlphaFoldDB" id="A0A9D5D9Z6"/>
<sequence>MAEAAVSSVVQKLGVLIMQEAKELHGVRGQVEWLQEELRSMQCFLKDADAKRARGDERVKNWVRNIRDVAYEAEDIIDTFMLKVSRRRRKKGFFNCIKRCVFIFNELIAKHEVSTEIQGIKDKLADISNRRQQYGIANIDEIGGTSNQSRVQPVIPLLPELQVDKDVVGFDDEKEVIVNQLVDESNKDRLVISIVGMGGLGKTTLTKSIYNSPTIKRSFDMHAWVTISQEYKPIEIVRKILSKITSISEDKLEKDIETLSIKLCETLKKGKYLIVLDDVWRTEVWDELKIVFPDVTNGSRVIITTRFLNVAEFADPTTKPHELRFLNEQESWQLFLNNAFPRQNIATCCPADLVDVARQLVQRCSGLPLALVVLGGLMSTKGKDYNSWNTVATDMRWQYVEGGERCLEILALSYNDLSYYLKSCFLYFGLFPEDYDISETVLCKLWAAEGFFPVMDGKTLEETAKAHIEELVQRCMVQVTRRRYDGSVRSCRVHDLLRDKCISEAKEGRVFEIYNNNATNGTTSTSCDVRRLVVYDEERELETLSYSNVKLRGIFSFKIVKDEWLSATVHGFKFLRVIQLYRSALISEFPSEIKFLIHLRYLGFWESTVKIIPSWIDNLYNLQTIDMRDIRTIDMGYTSIKTISDSLWGIESLRHVNVQFDAYKESMPVPPEMRLIPKNLQTLKVVVAGAWIENVLPKLKNLRKLYIKRVSHSHANALSISLQELGRLVSLRIDGYGVPSDNIIKAFSNQVCLSKLFLSGPFINKEQLPSFSEFPKNLMKIIFEDSELEQDPMPTLEKLPYLRDLKLWSAYEGKHMICSAKGFPQLLSLEMNQLDGLEEWKIEEEAMPSLKYLELEGCSGLKMIPEGLRNVTTLDELKLINMPGELETRIKENSGEDWYKIKHVPKITATYWRLW</sequence>
<dbReference type="Pfam" id="PF00931">
    <property type="entry name" value="NB-ARC"/>
    <property type="match status" value="1"/>
</dbReference>
<dbReference type="SUPFAM" id="SSF52058">
    <property type="entry name" value="L domain-like"/>
    <property type="match status" value="1"/>
</dbReference>
<dbReference type="EMBL" id="JAGGNH010000001">
    <property type="protein sequence ID" value="KAJ0986963.1"/>
    <property type="molecule type" value="Genomic_DNA"/>
</dbReference>
<reference evidence="10" key="2">
    <citation type="journal article" date="2022" name="Hortic Res">
        <title>The genome of Dioscorea zingiberensis sheds light on the biosynthesis, origin and evolution of the medicinally important diosgenin saponins.</title>
        <authorList>
            <person name="Li Y."/>
            <person name="Tan C."/>
            <person name="Li Z."/>
            <person name="Guo J."/>
            <person name="Li S."/>
            <person name="Chen X."/>
            <person name="Wang C."/>
            <person name="Dai X."/>
            <person name="Yang H."/>
            <person name="Song W."/>
            <person name="Hou L."/>
            <person name="Xu J."/>
            <person name="Tong Z."/>
            <person name="Xu A."/>
            <person name="Yuan X."/>
            <person name="Wang W."/>
            <person name="Yang Q."/>
            <person name="Chen L."/>
            <person name="Sun Z."/>
            <person name="Wang K."/>
            <person name="Pan B."/>
            <person name="Chen J."/>
            <person name="Bao Y."/>
            <person name="Liu F."/>
            <person name="Qi X."/>
            <person name="Gang D.R."/>
            <person name="Wen J."/>
            <person name="Li J."/>
        </authorList>
    </citation>
    <scope>NUCLEOTIDE SEQUENCE</scope>
    <source>
        <strain evidence="10">Dzin_1.0</strain>
    </source>
</reference>
<dbReference type="GO" id="GO:0009626">
    <property type="term" value="P:plant-type hypersensitive response"/>
    <property type="evidence" value="ECO:0007669"/>
    <property type="project" value="UniProtKB-ARBA"/>
</dbReference>
<dbReference type="PANTHER" id="PTHR23155:SF1185">
    <property type="entry name" value="DISEASE RESISTANCE RPP8-LIKE PROTEIN 3-RELATED"/>
    <property type="match status" value="1"/>
</dbReference>
<dbReference type="InterPro" id="IPR041118">
    <property type="entry name" value="Rx_N"/>
</dbReference>
<dbReference type="Gene3D" id="3.40.50.300">
    <property type="entry name" value="P-loop containing nucleotide triphosphate hydrolases"/>
    <property type="match status" value="1"/>
</dbReference>
<proteinExistence type="inferred from homology"/>
<keyword evidence="2" id="KW-0433">Leucine-rich repeat</keyword>
<dbReference type="InterPro" id="IPR055414">
    <property type="entry name" value="LRR_R13L4/SHOC2-like"/>
</dbReference>
<dbReference type="CDD" id="cd14798">
    <property type="entry name" value="RX-CC_like"/>
    <property type="match status" value="1"/>
</dbReference>
<dbReference type="InterPro" id="IPR036388">
    <property type="entry name" value="WH-like_DNA-bd_sf"/>
</dbReference>
<dbReference type="GO" id="GO:0043531">
    <property type="term" value="F:ADP binding"/>
    <property type="evidence" value="ECO:0007669"/>
    <property type="project" value="InterPro"/>
</dbReference>
<dbReference type="InterPro" id="IPR044974">
    <property type="entry name" value="Disease_R_plants"/>
</dbReference>
<dbReference type="InterPro" id="IPR038005">
    <property type="entry name" value="RX-like_CC"/>
</dbReference>
<comment type="similarity">
    <text evidence="1">Belongs to the disease resistance NB-LRR family.</text>
</comment>
<evidence type="ECO:0000256" key="4">
    <source>
        <dbReference type="ARBA" id="ARBA00022741"/>
    </source>
</evidence>
<evidence type="ECO:0008006" key="12">
    <source>
        <dbReference type="Google" id="ProtNLM"/>
    </source>
</evidence>
<dbReference type="SUPFAM" id="SSF52540">
    <property type="entry name" value="P-loop containing nucleoside triphosphate hydrolases"/>
    <property type="match status" value="1"/>
</dbReference>
<organism evidence="10 11">
    <name type="scientific">Dioscorea zingiberensis</name>
    <dbReference type="NCBI Taxonomy" id="325984"/>
    <lineage>
        <taxon>Eukaryota</taxon>
        <taxon>Viridiplantae</taxon>
        <taxon>Streptophyta</taxon>
        <taxon>Embryophyta</taxon>
        <taxon>Tracheophyta</taxon>
        <taxon>Spermatophyta</taxon>
        <taxon>Magnoliopsida</taxon>
        <taxon>Liliopsida</taxon>
        <taxon>Dioscoreales</taxon>
        <taxon>Dioscoreaceae</taxon>
        <taxon>Dioscorea</taxon>
    </lineage>
</organism>
<keyword evidence="3" id="KW-0677">Repeat</keyword>
<dbReference type="Pfam" id="PF23559">
    <property type="entry name" value="WHD_DRP"/>
    <property type="match status" value="1"/>
</dbReference>
<accession>A0A9D5D9Z6</accession>
<evidence type="ECO:0000313" key="10">
    <source>
        <dbReference type="EMBL" id="KAJ0986963.1"/>
    </source>
</evidence>
<evidence type="ECO:0000313" key="11">
    <source>
        <dbReference type="Proteomes" id="UP001085076"/>
    </source>
</evidence>
<dbReference type="PRINTS" id="PR00364">
    <property type="entry name" value="DISEASERSIST"/>
</dbReference>
<evidence type="ECO:0000259" key="6">
    <source>
        <dbReference type="Pfam" id="PF00931"/>
    </source>
</evidence>
<dbReference type="InterPro" id="IPR042197">
    <property type="entry name" value="Apaf_helical"/>
</dbReference>
<feature type="domain" description="Disease resistance N-terminal" evidence="7">
    <location>
        <begin position="5"/>
        <end position="93"/>
    </location>
</feature>